<protein>
    <submittedName>
        <fullName evidence="3">Glycogen synthase</fullName>
        <ecNumber evidence="3">2.4.1.11</ecNumber>
    </submittedName>
</protein>
<evidence type="ECO:0000259" key="2">
    <source>
        <dbReference type="Pfam" id="PF13439"/>
    </source>
</evidence>
<dbReference type="InterPro" id="IPR050194">
    <property type="entry name" value="Glycosyltransferase_grp1"/>
</dbReference>
<feature type="domain" description="Glycosyltransferase subfamily 4-like N-terminal" evidence="2">
    <location>
        <begin position="31"/>
        <end position="178"/>
    </location>
</feature>
<dbReference type="Gene3D" id="3.40.50.2000">
    <property type="entry name" value="Glycogen Phosphorylase B"/>
    <property type="match status" value="2"/>
</dbReference>
<feature type="domain" description="Glycosyl transferase family 1" evidence="1">
    <location>
        <begin position="213"/>
        <end position="376"/>
    </location>
</feature>
<evidence type="ECO:0000259" key="1">
    <source>
        <dbReference type="Pfam" id="PF00534"/>
    </source>
</evidence>
<dbReference type="PANTHER" id="PTHR45947">
    <property type="entry name" value="SULFOQUINOVOSYL TRANSFERASE SQD2"/>
    <property type="match status" value="1"/>
</dbReference>
<sequence length="423" mass="48807">MNIRRYKPELISLKSRPLRVLIIADSFLPYIDGVARVIENYAEQFEKKNVDFRILAPRYKSADLSVDEKYKGKIIRLKTSRMKWGSYEVFKFPIINEEQQLIDDFDPDIIHAHSPFVAGKIAVSLKNRYNIPIVFTMHKNFKQSVILATNSDLFGTLSGFLMNQFTRQIDHIFYVSNSSMKLNNFSDNIMQSVVGDGTKFKYTENSSDLAKKAIAKFNIDTSKHNLLFISKFIWEKNIKQLLDAFKTLLTIDKNYSLTMVGGDWNFDEIIEYAKELEIYNHINFTGWVNDEDLLKGLYLSHDLLISPSILDTFGLVVHEAASQGVPSLVIKNSPSSEGIVDGENGYVTTQHEKQMADKIIEIFKNKHRLKVVGKNAMGLTKEWGEVIDISIEKYIDTIKLFYEKDRIKRLKKVAEQVRTKFKK</sequence>
<dbReference type="SUPFAM" id="SSF53756">
    <property type="entry name" value="UDP-Glycosyltransferase/glycogen phosphorylase"/>
    <property type="match status" value="1"/>
</dbReference>
<evidence type="ECO:0000313" key="4">
    <source>
        <dbReference type="Proteomes" id="UP000290942"/>
    </source>
</evidence>
<dbReference type="EMBL" id="LR214970">
    <property type="protein sequence ID" value="VEU61037.1"/>
    <property type="molecule type" value="Genomic_DNA"/>
</dbReference>
<keyword evidence="3" id="KW-0328">Glycosyltransferase</keyword>
<evidence type="ECO:0000313" key="3">
    <source>
        <dbReference type="EMBL" id="VEU61037.1"/>
    </source>
</evidence>
<accession>A0A449A9T9</accession>
<organism evidence="3 4">
    <name type="scientific">Mycoplasmopsis bovigenitalium</name>
    <dbReference type="NCBI Taxonomy" id="2112"/>
    <lineage>
        <taxon>Bacteria</taxon>
        <taxon>Bacillati</taxon>
        <taxon>Mycoplasmatota</taxon>
        <taxon>Mycoplasmoidales</taxon>
        <taxon>Metamycoplasmataceae</taxon>
        <taxon>Mycoplasmopsis</taxon>
    </lineage>
</organism>
<dbReference type="EC" id="2.4.1.11" evidence="3"/>
<name>A0A449A9T9_9BACT</name>
<dbReference type="Proteomes" id="UP000290942">
    <property type="component" value="Chromosome"/>
</dbReference>
<dbReference type="RefSeq" id="WP_129687856.1">
    <property type="nucleotide sequence ID" value="NZ_LR214970.1"/>
</dbReference>
<dbReference type="Pfam" id="PF13439">
    <property type="entry name" value="Glyco_transf_4"/>
    <property type="match status" value="1"/>
</dbReference>
<gene>
    <name evidence="3" type="ORF">NCTC10122_00624</name>
</gene>
<keyword evidence="3" id="KW-0808">Transferase</keyword>
<dbReference type="InterPro" id="IPR001296">
    <property type="entry name" value="Glyco_trans_1"/>
</dbReference>
<proteinExistence type="predicted"/>
<dbReference type="Pfam" id="PF00534">
    <property type="entry name" value="Glycos_transf_1"/>
    <property type="match status" value="1"/>
</dbReference>
<dbReference type="AlphaFoldDB" id="A0A449A9T9"/>
<dbReference type="PANTHER" id="PTHR45947:SF3">
    <property type="entry name" value="SULFOQUINOVOSYL TRANSFERASE SQD2"/>
    <property type="match status" value="1"/>
</dbReference>
<dbReference type="GO" id="GO:0004373">
    <property type="term" value="F:alpha-1,4-glucan glucosyltransferase (UDP-glucose donor) activity"/>
    <property type="evidence" value="ECO:0007669"/>
    <property type="project" value="UniProtKB-EC"/>
</dbReference>
<reference evidence="3 4" key="1">
    <citation type="submission" date="2019-01" db="EMBL/GenBank/DDBJ databases">
        <authorList>
            <consortium name="Pathogen Informatics"/>
        </authorList>
    </citation>
    <scope>NUCLEOTIDE SEQUENCE [LARGE SCALE GENOMIC DNA]</scope>
    <source>
        <strain evidence="3 4">NCTC10122</strain>
    </source>
</reference>
<dbReference type="InterPro" id="IPR028098">
    <property type="entry name" value="Glyco_trans_4-like_N"/>
</dbReference>